<evidence type="ECO:0000256" key="1">
    <source>
        <dbReference type="SAM" id="MobiDB-lite"/>
    </source>
</evidence>
<dbReference type="AlphaFoldDB" id="A0A0G4EH24"/>
<feature type="compositionally biased region" description="Low complexity" evidence="1">
    <location>
        <begin position="16"/>
        <end position="35"/>
    </location>
</feature>
<evidence type="ECO:0000313" key="2">
    <source>
        <dbReference type="EMBL" id="CEL94669.1"/>
    </source>
</evidence>
<dbReference type="EMBL" id="CDMY01000225">
    <property type="protein sequence ID" value="CEL94669.1"/>
    <property type="molecule type" value="Genomic_DNA"/>
</dbReference>
<accession>A0A0G4EH24</accession>
<name>A0A0G4EH24_VITBC</name>
<evidence type="ECO:0000313" key="3">
    <source>
        <dbReference type="Proteomes" id="UP000041254"/>
    </source>
</evidence>
<dbReference type="Proteomes" id="UP000041254">
    <property type="component" value="Unassembled WGS sequence"/>
</dbReference>
<feature type="region of interest" description="Disordered" evidence="1">
    <location>
        <begin position="1"/>
        <end position="40"/>
    </location>
</feature>
<dbReference type="VEuPathDB" id="CryptoDB:Vbra_7342"/>
<reference evidence="2 3" key="1">
    <citation type="submission" date="2014-11" db="EMBL/GenBank/DDBJ databases">
        <authorList>
            <person name="Zhu J."/>
            <person name="Qi W."/>
            <person name="Song R."/>
        </authorList>
    </citation>
    <scope>NUCLEOTIDE SEQUENCE [LARGE SCALE GENOMIC DNA]</scope>
</reference>
<dbReference type="PhylomeDB" id="A0A0G4EH24"/>
<proteinExistence type="predicted"/>
<organism evidence="2 3">
    <name type="scientific">Vitrella brassicaformis (strain CCMP3155)</name>
    <dbReference type="NCBI Taxonomy" id="1169540"/>
    <lineage>
        <taxon>Eukaryota</taxon>
        <taxon>Sar</taxon>
        <taxon>Alveolata</taxon>
        <taxon>Colpodellida</taxon>
        <taxon>Vitrellaceae</taxon>
        <taxon>Vitrella</taxon>
    </lineage>
</organism>
<sequence>MSGRLLFDSTMGGPLSSSSSSASAAAAQPQPQPQSTARIYPASSYQMGTSVWMVSGKKKEDQPEAWVKAKVYKREVASGGAARVSLKEEVSSGSGEEFCVVIPHVTTTSPRDQQVRFVYVETTPLPERGNRVEPVPGVFGMTEDAERDKLFPLLGGSLASSIAAMRSTCRLASRQYSDATLKPLINAELRTKGIDDIIDYDLPSTGLLLRFLYVIRNSGEWEGWKPICRVAYHQGRFDGPKMVLRRGDVEGVGSRGLFDGRCMALRQLSLICRRLNSRGQRSMILDHTSDGHELLGGERLSLPVPSRSWASFDRNNPVCEYMGGYYASLRGAVLSIMRSGPVVSRVAYKFVDERQTLYRRLRALVQQEVPDHTVATCRSPVGDVGRVIVLCADQPGDAFEAHVYVHSTLAHNIFAELSSAYGYLYTTERPVAGAAGAARFPRTMRVVREVMGDDAVLVFGDEVVY</sequence>
<gene>
    <name evidence="2" type="ORF">Vbra_7342</name>
</gene>
<protein>
    <submittedName>
        <fullName evidence="2">Uncharacterized protein</fullName>
    </submittedName>
</protein>
<keyword evidence="3" id="KW-1185">Reference proteome</keyword>
<dbReference type="InParanoid" id="A0A0G4EH24"/>